<proteinExistence type="predicted"/>
<dbReference type="SMART" id="SM00091">
    <property type="entry name" value="PAS"/>
    <property type="match status" value="1"/>
</dbReference>
<dbReference type="InterPro" id="IPR003661">
    <property type="entry name" value="HisK_dim/P_dom"/>
</dbReference>
<evidence type="ECO:0000313" key="5">
    <source>
        <dbReference type="EMBL" id="VAW57971.1"/>
    </source>
</evidence>
<dbReference type="InterPro" id="IPR000700">
    <property type="entry name" value="PAS-assoc_C"/>
</dbReference>
<dbReference type="GO" id="GO:0000155">
    <property type="term" value="F:phosphorelay sensor kinase activity"/>
    <property type="evidence" value="ECO:0007669"/>
    <property type="project" value="InterPro"/>
</dbReference>
<dbReference type="Pfam" id="PF00512">
    <property type="entry name" value="HisKA"/>
    <property type="match status" value="1"/>
</dbReference>
<dbReference type="SMART" id="SM00388">
    <property type="entry name" value="HisKA"/>
    <property type="match status" value="1"/>
</dbReference>
<evidence type="ECO:0000259" key="4">
    <source>
        <dbReference type="PROSITE" id="PS50113"/>
    </source>
</evidence>
<dbReference type="SUPFAM" id="SSF55785">
    <property type="entry name" value="PYP-like sensor domain (PAS domain)"/>
    <property type="match status" value="1"/>
</dbReference>
<protein>
    <submittedName>
        <fullName evidence="5">BarA sensory histidine kinase (= VarS = GacS)</fullName>
    </submittedName>
</protein>
<dbReference type="CDD" id="cd00082">
    <property type="entry name" value="HisKA"/>
    <property type="match status" value="1"/>
</dbReference>
<dbReference type="EMBL" id="UOFG01000008">
    <property type="protein sequence ID" value="VAW57971.1"/>
    <property type="molecule type" value="Genomic_DNA"/>
</dbReference>
<dbReference type="InterPro" id="IPR000014">
    <property type="entry name" value="PAS"/>
</dbReference>
<dbReference type="PANTHER" id="PTHR45339:SF1">
    <property type="entry name" value="HYBRID SIGNAL TRANSDUCTION HISTIDINE KINASE J"/>
    <property type="match status" value="1"/>
</dbReference>
<dbReference type="PANTHER" id="PTHR45339">
    <property type="entry name" value="HYBRID SIGNAL TRANSDUCTION HISTIDINE KINASE J"/>
    <property type="match status" value="1"/>
</dbReference>
<feature type="domain" description="PAS" evidence="3">
    <location>
        <begin position="54"/>
        <end position="119"/>
    </location>
</feature>
<reference evidence="5" key="1">
    <citation type="submission" date="2018-06" db="EMBL/GenBank/DDBJ databases">
        <authorList>
            <person name="Zhirakovskaya E."/>
        </authorList>
    </citation>
    <scope>NUCLEOTIDE SEQUENCE</scope>
</reference>
<accession>A0A3B0WRI2</accession>
<evidence type="ECO:0000259" key="3">
    <source>
        <dbReference type="PROSITE" id="PS50112"/>
    </source>
</evidence>
<keyword evidence="1" id="KW-0597">Phosphoprotein</keyword>
<dbReference type="Gene3D" id="3.30.450.20">
    <property type="entry name" value="PAS domain"/>
    <property type="match status" value="1"/>
</dbReference>
<dbReference type="InterPro" id="IPR035965">
    <property type="entry name" value="PAS-like_dom_sf"/>
</dbReference>
<keyword evidence="5" id="KW-0808">Transferase</keyword>
<evidence type="ECO:0000256" key="1">
    <source>
        <dbReference type="ARBA" id="ARBA00022553"/>
    </source>
</evidence>
<name>A0A3B0WRI2_9ZZZZ</name>
<feature type="non-terminal residue" evidence="5">
    <location>
        <position position="243"/>
    </location>
</feature>
<keyword evidence="2" id="KW-0902">Two-component regulatory system</keyword>
<dbReference type="Gene3D" id="1.10.287.130">
    <property type="match status" value="1"/>
</dbReference>
<gene>
    <name evidence="5" type="ORF">MNBD_GAMMA11-2878</name>
</gene>
<dbReference type="InterPro" id="IPR013655">
    <property type="entry name" value="PAS_fold_3"/>
</dbReference>
<feature type="domain" description="PAC" evidence="4">
    <location>
        <begin position="126"/>
        <end position="178"/>
    </location>
</feature>
<dbReference type="AlphaFoldDB" id="A0A3B0WRI2"/>
<dbReference type="SUPFAM" id="SSF47384">
    <property type="entry name" value="Homodimeric domain of signal transducing histidine kinase"/>
    <property type="match status" value="1"/>
</dbReference>
<keyword evidence="5" id="KW-0418">Kinase</keyword>
<sequence length="243" mass="27312">MTTALTTLLIIFIISTVVLGFFLRKTLVKLQKNSVILAAGLEKHEFIEKTLNTSQRELKGVLDNLQETYYRTDLNGLVLFVSSSVELLLGYTAEELTGNNSIDYYINPENRANFIEALQSNNGHVEQYPFTLKHKNGSTVWLSTNARFLLDEDGNIIGIEGTGQSFTARKIAEENLIKAKEQAEEANRAKSLFLANMSHEVRTPMNSIVGFTNLLSQSKLDRKQSEYVETINTSMNDLLNIIN</sequence>
<dbReference type="CDD" id="cd00130">
    <property type="entry name" value="PAS"/>
    <property type="match status" value="1"/>
</dbReference>
<dbReference type="Pfam" id="PF08447">
    <property type="entry name" value="PAS_3"/>
    <property type="match status" value="1"/>
</dbReference>
<evidence type="ECO:0000256" key="2">
    <source>
        <dbReference type="ARBA" id="ARBA00023012"/>
    </source>
</evidence>
<dbReference type="PROSITE" id="PS50112">
    <property type="entry name" value="PAS"/>
    <property type="match status" value="1"/>
</dbReference>
<dbReference type="PROSITE" id="PS50113">
    <property type="entry name" value="PAC"/>
    <property type="match status" value="1"/>
</dbReference>
<dbReference type="InterPro" id="IPR036097">
    <property type="entry name" value="HisK_dim/P_sf"/>
</dbReference>
<organism evidence="5">
    <name type="scientific">hydrothermal vent metagenome</name>
    <dbReference type="NCBI Taxonomy" id="652676"/>
    <lineage>
        <taxon>unclassified sequences</taxon>
        <taxon>metagenomes</taxon>
        <taxon>ecological metagenomes</taxon>
    </lineage>
</organism>
<dbReference type="NCBIfam" id="TIGR00229">
    <property type="entry name" value="sensory_box"/>
    <property type="match status" value="1"/>
</dbReference>